<sequence length="309" mass="36009">MFKAELKQKQPVVYRILSKALKTNRLSHAYLLVGDKNVPKEDTALLLAQSLVCHHKDEDGFACQTCEACMRLQKEESFDLIRIRSTPLKKKDILKIQERFAQTSMETYAFQIYILDHFESCTPEAANTLLKFLEEPHPNILGILMAEDLSQVLDTIVSRTQVIPFKPLDPEGMRASLIQQYGNEEQASMLARCGYSYESAKAWMENEDFSLLQESAKKYIDHHASLSQIVDLQTKIFYSKSKFKEKEAVRVWLCWILYYIKYNDGSKLSLEQRNEIFLILVEAFERLRRPVDLLLFLDDIHFRIRKAIL</sequence>
<evidence type="ECO:0000313" key="2">
    <source>
        <dbReference type="Proteomes" id="UP000186705"/>
    </source>
</evidence>
<dbReference type="EMBL" id="MPKA01000044">
    <property type="protein sequence ID" value="OLU47574.1"/>
    <property type="molecule type" value="Genomic_DNA"/>
</dbReference>
<protein>
    <recommendedName>
        <fullName evidence="3">DNA polymerase III subunit delta</fullName>
    </recommendedName>
</protein>
<accession>A0A1U7NPL3</accession>
<reference evidence="1 2" key="1">
    <citation type="submission" date="2016-11" db="EMBL/GenBank/DDBJ databases">
        <title>Description of two novel members of the family Erysipelotrichaceae: Ileibacterium lipovorans gen. nov., sp. nov. and Dubosiella newyorkensis, gen. nov., sp. nov.</title>
        <authorList>
            <person name="Cox L.M."/>
            <person name="Sohn J."/>
            <person name="Tyrrell K.L."/>
            <person name="Citron D.M."/>
            <person name="Lawson P.A."/>
            <person name="Patel N.B."/>
            <person name="Iizumi T."/>
            <person name="Perez-Perez G.I."/>
            <person name="Goldstein E.J."/>
            <person name="Blaser M.J."/>
        </authorList>
    </citation>
    <scope>NUCLEOTIDE SEQUENCE [LARGE SCALE GENOMIC DNA]</scope>
    <source>
        <strain evidence="1 2">NYU-BL-A4</strain>
    </source>
</reference>
<dbReference type="RefSeq" id="WP_076340545.1">
    <property type="nucleotide sequence ID" value="NZ_CAJTMI010000001.1"/>
</dbReference>
<evidence type="ECO:0000313" key="1">
    <source>
        <dbReference type="EMBL" id="OLU47574.1"/>
    </source>
</evidence>
<dbReference type="Pfam" id="PF13177">
    <property type="entry name" value="DNA_pol3_delta2"/>
    <property type="match status" value="1"/>
</dbReference>
<proteinExistence type="predicted"/>
<dbReference type="Proteomes" id="UP000186705">
    <property type="component" value="Unassembled WGS sequence"/>
</dbReference>
<dbReference type="InterPro" id="IPR050238">
    <property type="entry name" value="DNA_Rep/Repair_Clamp_Loader"/>
</dbReference>
<dbReference type="GeneID" id="78274645"/>
<dbReference type="PANTHER" id="PTHR11669:SF8">
    <property type="entry name" value="DNA POLYMERASE III SUBUNIT DELTA"/>
    <property type="match status" value="1"/>
</dbReference>
<dbReference type="SUPFAM" id="SSF52540">
    <property type="entry name" value="P-loop containing nucleoside triphosphate hydrolases"/>
    <property type="match status" value="1"/>
</dbReference>
<gene>
    <name evidence="1" type="ORF">BO225_01630</name>
</gene>
<name>A0A1U7NPL3_9FIRM</name>
<dbReference type="PANTHER" id="PTHR11669">
    <property type="entry name" value="REPLICATION FACTOR C / DNA POLYMERASE III GAMMA-TAU SUBUNIT"/>
    <property type="match status" value="1"/>
</dbReference>
<dbReference type="GO" id="GO:0006261">
    <property type="term" value="P:DNA-templated DNA replication"/>
    <property type="evidence" value="ECO:0007669"/>
    <property type="project" value="TreeGrafter"/>
</dbReference>
<evidence type="ECO:0008006" key="3">
    <source>
        <dbReference type="Google" id="ProtNLM"/>
    </source>
</evidence>
<comment type="caution">
    <text evidence="1">The sequence shown here is derived from an EMBL/GenBank/DDBJ whole genome shotgun (WGS) entry which is preliminary data.</text>
</comment>
<dbReference type="AlphaFoldDB" id="A0A1U7NPL3"/>
<organism evidence="1 2">
    <name type="scientific">Dubosiella newyorkensis</name>
    <dbReference type="NCBI Taxonomy" id="1862672"/>
    <lineage>
        <taxon>Bacteria</taxon>
        <taxon>Bacillati</taxon>
        <taxon>Bacillota</taxon>
        <taxon>Erysipelotrichia</taxon>
        <taxon>Erysipelotrichales</taxon>
        <taxon>Erysipelotrichaceae</taxon>
        <taxon>Dubosiella</taxon>
    </lineage>
</organism>
<dbReference type="STRING" id="1862672.BO225_01630"/>
<dbReference type="OrthoDB" id="9810148at2"/>
<dbReference type="InterPro" id="IPR027417">
    <property type="entry name" value="P-loop_NTPase"/>
</dbReference>
<keyword evidence="2" id="KW-1185">Reference proteome</keyword>
<dbReference type="Gene3D" id="3.40.50.300">
    <property type="entry name" value="P-loop containing nucleotide triphosphate hydrolases"/>
    <property type="match status" value="1"/>
</dbReference>